<evidence type="ECO:0000313" key="6">
    <source>
        <dbReference type="Proteomes" id="UP000800303"/>
    </source>
</evidence>
<comment type="similarity">
    <text evidence="1">Belongs to the glycosyltransferase 2 family.</text>
</comment>
<dbReference type="PANTHER" id="PTHR22916:SF51">
    <property type="entry name" value="GLYCOSYLTRANSFERASE EPSH-RELATED"/>
    <property type="match status" value="1"/>
</dbReference>
<dbReference type="Pfam" id="PF00535">
    <property type="entry name" value="Glycos_transf_2"/>
    <property type="match status" value="1"/>
</dbReference>
<evidence type="ECO:0000259" key="4">
    <source>
        <dbReference type="Pfam" id="PF00535"/>
    </source>
</evidence>
<evidence type="ECO:0000313" key="5">
    <source>
        <dbReference type="EMBL" id="NGZ74029.1"/>
    </source>
</evidence>
<dbReference type="EMBL" id="JAAFGS010000001">
    <property type="protein sequence ID" value="NGZ74029.1"/>
    <property type="molecule type" value="Genomic_DNA"/>
</dbReference>
<evidence type="ECO:0000256" key="2">
    <source>
        <dbReference type="ARBA" id="ARBA00022676"/>
    </source>
</evidence>
<keyword evidence="3" id="KW-0808">Transferase</keyword>
<dbReference type="SUPFAM" id="SSF53448">
    <property type="entry name" value="Nucleotide-diphospho-sugar transferases"/>
    <property type="match status" value="1"/>
</dbReference>
<keyword evidence="2" id="KW-0328">Glycosyltransferase</keyword>
<evidence type="ECO:0000256" key="3">
    <source>
        <dbReference type="ARBA" id="ARBA00022679"/>
    </source>
</evidence>
<dbReference type="CDD" id="cd00761">
    <property type="entry name" value="Glyco_tranf_GTA_type"/>
    <property type="match status" value="1"/>
</dbReference>
<dbReference type="RefSeq" id="WP_166271924.1">
    <property type="nucleotide sequence ID" value="NZ_JAAFGS010000001.1"/>
</dbReference>
<gene>
    <name evidence="5" type="ORF">GYN08_01790</name>
</gene>
<dbReference type="PANTHER" id="PTHR22916">
    <property type="entry name" value="GLYCOSYLTRANSFERASE"/>
    <property type="match status" value="1"/>
</dbReference>
<evidence type="ECO:0000256" key="1">
    <source>
        <dbReference type="ARBA" id="ARBA00006739"/>
    </source>
</evidence>
<keyword evidence="6" id="KW-1185">Reference proteome</keyword>
<dbReference type="Gene3D" id="3.90.550.10">
    <property type="entry name" value="Spore Coat Polysaccharide Biosynthesis Protein SpsA, Chain A"/>
    <property type="match status" value="1"/>
</dbReference>
<feature type="domain" description="Glycosyltransferase 2-like" evidence="4">
    <location>
        <begin position="6"/>
        <end position="172"/>
    </location>
</feature>
<comment type="caution">
    <text evidence="5">The sequence shown here is derived from an EMBL/GenBank/DDBJ whole genome shotgun (WGS) entry which is preliminary data.</text>
</comment>
<protein>
    <submittedName>
        <fullName evidence="5">Glycosyltransferase</fullName>
    </submittedName>
</protein>
<name>A0ABX0F255_9BACL</name>
<dbReference type="InterPro" id="IPR029044">
    <property type="entry name" value="Nucleotide-diphossugar_trans"/>
</dbReference>
<dbReference type="InterPro" id="IPR001173">
    <property type="entry name" value="Glyco_trans_2-like"/>
</dbReference>
<proteinExistence type="inferred from homology"/>
<dbReference type="Proteomes" id="UP000800303">
    <property type="component" value="Unassembled WGS sequence"/>
</dbReference>
<reference evidence="5 6" key="1">
    <citation type="submission" date="2020-01" db="EMBL/GenBank/DDBJ databases">
        <title>Polyphasic characterisation and genomic insights into a novel alkali tolerant bacterium VR-M41.</title>
        <authorList>
            <person name="Vemuluri V.R."/>
        </authorList>
    </citation>
    <scope>NUCLEOTIDE SEQUENCE [LARGE SCALE GENOMIC DNA]</scope>
    <source>
        <strain evidence="5 6">VR-M41</strain>
    </source>
</reference>
<accession>A0ABX0F255</accession>
<organism evidence="5 6">
    <name type="scientific">Saccharibacillus alkalitolerans</name>
    <dbReference type="NCBI Taxonomy" id="2705290"/>
    <lineage>
        <taxon>Bacteria</taxon>
        <taxon>Bacillati</taxon>
        <taxon>Bacillota</taxon>
        <taxon>Bacilli</taxon>
        <taxon>Bacillales</taxon>
        <taxon>Paenibacillaceae</taxon>
        <taxon>Saccharibacillus</taxon>
    </lineage>
</organism>
<sequence length="358" mass="41249">MKPSVSIVVPVFNVEEYLRKCLDSLTAQTLREIEIIVVDDGSTDDSFRVASECAERDDRIRVIRQENRGVSGARNAGLDAASGEYIGFADPDDWAEPGMFEALYKKAKKDGADFCACDYRLVYEDRSVSNVLELRESSMSIAEYGLDRMWNEKKFAAVIWNKVFRRAIIEEHGLRFESTRNVFSEDVLFNLFFLRHADKASSVEGSYYNYFQQRPGSLMNSIKPDHLKRELFLVDRFAEYYATYPDADIRDRMMLRLFFERVQNSCMYNLERRGRVGNTWKELGEARRHELFGRSMRTAASEKEIWLPMRIFARLSGQGLLLPAACYMHAFGAASRVKKSLKAKKTFKPSETPPVQTT</sequence>